<evidence type="ECO:0008006" key="4">
    <source>
        <dbReference type="Google" id="ProtNLM"/>
    </source>
</evidence>
<evidence type="ECO:0000256" key="1">
    <source>
        <dbReference type="SAM" id="Phobius"/>
    </source>
</evidence>
<keyword evidence="1" id="KW-0472">Membrane</keyword>
<name>A0A8H3IXZ4_9LECA</name>
<dbReference type="PANTHER" id="PTHR43313:SF1">
    <property type="entry name" value="3BETA-HYDROXYSTEROID DEHYDROGENASE DHS-16"/>
    <property type="match status" value="1"/>
</dbReference>
<dbReference type="SUPFAM" id="SSF51735">
    <property type="entry name" value="NAD(P)-binding Rossmann-fold domains"/>
    <property type="match status" value="1"/>
</dbReference>
<keyword evidence="3" id="KW-1185">Reference proteome</keyword>
<dbReference type="PANTHER" id="PTHR43313">
    <property type="entry name" value="SHORT-CHAIN DEHYDROGENASE/REDUCTASE FAMILY 9C"/>
    <property type="match status" value="1"/>
</dbReference>
<keyword evidence="1" id="KW-0812">Transmembrane</keyword>
<dbReference type="InterPro" id="IPR013952">
    <property type="entry name" value="DUF1776_fun"/>
</dbReference>
<sequence length="436" mass="48356">MSEMSSILDSVNSFTEAIDRHFEFVGRSLKDAFRDTPWLPDSIKPKPPPVPHRVPIVAMPLGYFEATRTWVSEHRAWTAAVVAFVGTGAFIVWQRRRNDRVKRRAGRAKNGSRTEVVVLAGSPHSPLTRSLSLDLERRGFIVYIPVSTLVEEQVVQSESRADIRPLNMDITSLSSTEETVRKFSTHINSSQHPLSNAPSHKLHLTSLILLPAVTLPVSPVASLSPPDWSDILNTNLVAPFSTLYAFLPLLVSQKSSLLFLNPSIVTSLTPHSHVAESVIGGALDQYISTLRREAQAQGVNVVHFRLGHFDYGAILSDNQQLVPSQYSPRAEFARRRLEQKGLEKPPKGQSLRELHNGVFDAIVRGRGRNGTIFVGRGARSYDLVGKWVPDGIVGWMMGAAQTHGFEAADREGSVEVSAEWEKVDDGDDRHVHQRAH</sequence>
<evidence type="ECO:0000313" key="2">
    <source>
        <dbReference type="EMBL" id="CAF9937568.1"/>
    </source>
</evidence>
<dbReference type="OrthoDB" id="5308060at2759"/>
<feature type="transmembrane region" description="Helical" evidence="1">
    <location>
        <begin position="76"/>
        <end position="93"/>
    </location>
</feature>
<dbReference type="Proteomes" id="UP000664534">
    <property type="component" value="Unassembled WGS sequence"/>
</dbReference>
<dbReference type="AlphaFoldDB" id="A0A8H3IXZ4"/>
<dbReference type="Pfam" id="PF08643">
    <property type="entry name" value="DUF1776"/>
    <property type="match status" value="1"/>
</dbReference>
<proteinExistence type="predicted"/>
<protein>
    <recommendedName>
        <fullName evidence="4">DUF1776-domain-containing protein</fullName>
    </recommendedName>
</protein>
<dbReference type="Gene3D" id="3.40.50.720">
    <property type="entry name" value="NAD(P)-binding Rossmann-like Domain"/>
    <property type="match status" value="1"/>
</dbReference>
<evidence type="ECO:0000313" key="3">
    <source>
        <dbReference type="Proteomes" id="UP000664534"/>
    </source>
</evidence>
<dbReference type="InterPro" id="IPR036291">
    <property type="entry name" value="NAD(P)-bd_dom_sf"/>
</dbReference>
<gene>
    <name evidence="2" type="ORF">IMSHALPRED_000461</name>
</gene>
<dbReference type="EMBL" id="CAJPDT010000100">
    <property type="protein sequence ID" value="CAF9937568.1"/>
    <property type="molecule type" value="Genomic_DNA"/>
</dbReference>
<reference evidence="2" key="1">
    <citation type="submission" date="2021-03" db="EMBL/GenBank/DDBJ databases">
        <authorList>
            <person name="Tagirdzhanova G."/>
        </authorList>
    </citation>
    <scope>NUCLEOTIDE SEQUENCE</scope>
</reference>
<accession>A0A8H3IXZ4</accession>
<organism evidence="2 3">
    <name type="scientific">Imshaugia aleurites</name>
    <dbReference type="NCBI Taxonomy" id="172621"/>
    <lineage>
        <taxon>Eukaryota</taxon>
        <taxon>Fungi</taxon>
        <taxon>Dikarya</taxon>
        <taxon>Ascomycota</taxon>
        <taxon>Pezizomycotina</taxon>
        <taxon>Lecanoromycetes</taxon>
        <taxon>OSLEUM clade</taxon>
        <taxon>Lecanoromycetidae</taxon>
        <taxon>Lecanorales</taxon>
        <taxon>Lecanorineae</taxon>
        <taxon>Parmeliaceae</taxon>
        <taxon>Imshaugia</taxon>
    </lineage>
</organism>
<keyword evidence="1" id="KW-1133">Transmembrane helix</keyword>
<comment type="caution">
    <text evidence="2">The sequence shown here is derived from an EMBL/GenBank/DDBJ whole genome shotgun (WGS) entry which is preliminary data.</text>
</comment>